<gene>
    <name evidence="1" type="ORF">A2840_01070</name>
</gene>
<reference evidence="1 2" key="1">
    <citation type="journal article" date="2016" name="Nat. Commun.">
        <title>Thousands of microbial genomes shed light on interconnected biogeochemical processes in an aquifer system.</title>
        <authorList>
            <person name="Anantharaman K."/>
            <person name="Brown C.T."/>
            <person name="Hug L.A."/>
            <person name="Sharon I."/>
            <person name="Castelle C.J."/>
            <person name="Probst A.J."/>
            <person name="Thomas B.C."/>
            <person name="Singh A."/>
            <person name="Wilkins M.J."/>
            <person name="Karaoz U."/>
            <person name="Brodie E.L."/>
            <person name="Williams K.H."/>
            <person name="Hubbard S.S."/>
            <person name="Banfield J.F."/>
        </authorList>
    </citation>
    <scope>NUCLEOTIDE SEQUENCE [LARGE SCALE GENOMIC DNA]</scope>
</reference>
<dbReference type="Proteomes" id="UP000178385">
    <property type="component" value="Unassembled WGS sequence"/>
</dbReference>
<comment type="caution">
    <text evidence="1">The sequence shown here is derived from an EMBL/GenBank/DDBJ whole genome shotgun (WGS) entry which is preliminary data.</text>
</comment>
<name>A0A1G1Y659_9BACT</name>
<protein>
    <submittedName>
        <fullName evidence="1">Uncharacterized protein</fullName>
    </submittedName>
</protein>
<evidence type="ECO:0000313" key="2">
    <source>
        <dbReference type="Proteomes" id="UP000178385"/>
    </source>
</evidence>
<dbReference type="AlphaFoldDB" id="A0A1G1Y659"/>
<accession>A0A1G1Y659</accession>
<evidence type="ECO:0000313" key="1">
    <source>
        <dbReference type="EMBL" id="OGY47731.1"/>
    </source>
</evidence>
<sequence>MLKRVLTYALVVSTMVWSVGLLATPLAVGAASSGDLIKLQCATGSGVNDPCRAVYYLGADGKRYVFPNQPTYNTWYPDFSGVQIVSSTEMSSYPIGGNVTYRPGVKLVKINTDPKVYAVSQDGTLHWVTTADIAAALYGANWATTSTHDVSDAFFVNYTVGSDIDAAGDFDPAGETANATTINEDKNLAGGGVPSGTSLTVSLASDTPASGLAICTAIRVPFTKINVMAASDGDIVIDQLIVGRGGVAADSNFGSLALIDAATNLQVGLDQNINSSHQAIFNKDITVPAGTSKSFILAGNMNPSTATNCTTAAGNVPALSLAGVTLKGGAAVIGSLPITGNYQTINGVTIGQVTVTRGSYSNATSTSLKVGEQQYIFSSLKLTADSTEDQYVEQIKFYNLGTASLSDDLAGYKLFEDNITEIAATFTVDGKYVTANFNTSVKIEKGKNKQFVLKANVESGSSRTIKFAIYRTTDIVSRGGQFGQARVPAYSGTGTGGTGEVITDQGHFTISTGTLRVDSNFTAVSDQNVAYGDEIVLGAWNFVVQGEAVEVTQLVLGNSSTTADSDTFDNVKLVDGSGTLVMGPSSSFTNGSVTFTETFEFPIGTNVVKVVADLESTGGFAANDTFYFQINPGSMLATGQNTGESITPTPGANVKAATQTFKGSKLVITADSIPTDGNVVIGAQDFLFASWNFDTSGSGEDIRITSIKIGNQAATTTVNTDNLTLYDMSKTTASACTTDYPSASFDAYGCAIKVENGSTGTSTFNLTNPMVVPKETQRKIQLRGDVRTNAAGYVEEYVIRDDGTVVPITATGVNTGDTVTPSGSGYNATDGADITIVGAGTLTINTAASTPDSLVAVNETKELNRVRLTSTNEDLDVSELAVCISDGAASNGSELGDSDEVTEFKVYKSTDMANPIITGNIGSSNDCRTFTLAQGTITVPRDDSSGVVLVIKGTMSDIGTGKPGTVAADFKVGIGGTDGVKATGKSSSTTATETYTASTGSTFKLHKGYPTVAYNTLPATDGLTAGSIVSDFTISNPTANEIAVYRLSFWTATSGAGDLDLASAHLKIQSTGKTVSSVSTGTLFVGVGISNRTFTFTLLDPDEVTQTKRAYRIGAGESVRFQLVADSVNGVDGTNNESLSVYLSGDNATTAAAAKVGSTNRADAYGTLNQGNFVWSDLNANAAYDAVGSGNATNSAQWYNGYLVDGLASASTTAQVISE</sequence>
<proteinExistence type="predicted"/>
<organism evidence="1 2">
    <name type="scientific">Candidatus Buchananbacteria bacterium RIFCSPHIGHO2_01_FULL_47_11b</name>
    <dbReference type="NCBI Taxonomy" id="1797537"/>
    <lineage>
        <taxon>Bacteria</taxon>
        <taxon>Candidatus Buchananiibacteriota</taxon>
    </lineage>
</organism>
<dbReference type="EMBL" id="MHIG01000009">
    <property type="protein sequence ID" value="OGY47731.1"/>
    <property type="molecule type" value="Genomic_DNA"/>
</dbReference>